<comment type="caution">
    <text evidence="1">The sequence shown here is derived from an EMBL/GenBank/DDBJ whole genome shotgun (WGS) entry which is preliminary data.</text>
</comment>
<reference evidence="1 2" key="1">
    <citation type="submission" date="2019-03" db="EMBL/GenBank/DDBJ databases">
        <title>Draft genome sequences of novel Actinobacteria.</title>
        <authorList>
            <person name="Sahin N."/>
            <person name="Ay H."/>
            <person name="Saygin H."/>
        </authorList>
    </citation>
    <scope>NUCLEOTIDE SEQUENCE [LARGE SCALE GENOMIC DNA]</scope>
    <source>
        <strain evidence="1 2">16K309</strain>
    </source>
</reference>
<proteinExistence type="predicted"/>
<evidence type="ECO:0008006" key="3">
    <source>
        <dbReference type="Google" id="ProtNLM"/>
    </source>
</evidence>
<dbReference type="RefSeq" id="WP_132678025.1">
    <property type="nucleotide sequence ID" value="NZ_SMKS01000054.1"/>
</dbReference>
<keyword evidence="2" id="KW-1185">Reference proteome</keyword>
<evidence type="ECO:0000313" key="1">
    <source>
        <dbReference type="EMBL" id="TDD02023.1"/>
    </source>
</evidence>
<sequence length="197" mass="21717">MITTSPGSLKAFADESFREAGLGGFYVLAAAIFEPDSEDAARDAMRDLQGKRAPLKLHWNEMNQQLRRNAVKAIADLDGFYVVAIGSPVPTRRQERARAACLVQLTFELHGLGVTDLCMESRTPELNQRDVNTVRGARFCLPKGTIFRIDHLPGKQEALLWTADIAAGAVRAQHEGRADYQPLLGDILHEVDVTTDC</sequence>
<dbReference type="OrthoDB" id="3255134at2"/>
<dbReference type="Proteomes" id="UP000295674">
    <property type="component" value="Unassembled WGS sequence"/>
</dbReference>
<name>A0A4R4VH42_9PSEU</name>
<evidence type="ECO:0000313" key="2">
    <source>
        <dbReference type="Proteomes" id="UP000295674"/>
    </source>
</evidence>
<dbReference type="EMBL" id="SMKS01000054">
    <property type="protein sequence ID" value="TDD02023.1"/>
    <property type="molecule type" value="Genomic_DNA"/>
</dbReference>
<dbReference type="AlphaFoldDB" id="A0A4R4VH42"/>
<protein>
    <recommendedName>
        <fullName evidence="3">DUF3800 domain-containing protein</fullName>
    </recommendedName>
</protein>
<accession>A0A4R4VH42</accession>
<gene>
    <name evidence="1" type="ORF">E1181_23885</name>
</gene>
<organism evidence="1 2">
    <name type="scientific">Saccharopolyspora terrae</name>
    <dbReference type="NCBI Taxonomy" id="2530384"/>
    <lineage>
        <taxon>Bacteria</taxon>
        <taxon>Bacillati</taxon>
        <taxon>Actinomycetota</taxon>
        <taxon>Actinomycetes</taxon>
        <taxon>Pseudonocardiales</taxon>
        <taxon>Pseudonocardiaceae</taxon>
        <taxon>Saccharopolyspora</taxon>
    </lineage>
</organism>